<feature type="compositionally biased region" description="Basic and acidic residues" evidence="1">
    <location>
        <begin position="1013"/>
        <end position="1033"/>
    </location>
</feature>
<feature type="compositionally biased region" description="Basic and acidic residues" evidence="1">
    <location>
        <begin position="721"/>
        <end position="734"/>
    </location>
</feature>
<feature type="compositionally biased region" description="Basic and acidic residues" evidence="1">
    <location>
        <begin position="699"/>
        <end position="713"/>
    </location>
</feature>
<dbReference type="InterPro" id="IPR018247">
    <property type="entry name" value="EF_Hand_1_Ca_BS"/>
</dbReference>
<feature type="region of interest" description="Disordered" evidence="1">
    <location>
        <begin position="1"/>
        <end position="42"/>
    </location>
</feature>
<feature type="compositionally biased region" description="Polar residues" evidence="1">
    <location>
        <begin position="1350"/>
        <end position="1362"/>
    </location>
</feature>
<feature type="region of interest" description="Disordered" evidence="1">
    <location>
        <begin position="1348"/>
        <end position="1372"/>
    </location>
</feature>
<feature type="region of interest" description="Disordered" evidence="1">
    <location>
        <begin position="885"/>
        <end position="985"/>
    </location>
</feature>
<dbReference type="Proteomes" id="UP000824107">
    <property type="component" value="Unassembled WGS sequence"/>
</dbReference>
<feature type="compositionally biased region" description="Basic and acidic residues" evidence="1">
    <location>
        <begin position="946"/>
        <end position="969"/>
    </location>
</feature>
<organism evidence="2 3">
    <name type="scientific">Candidatus Scatocola faecipullorum</name>
    <dbReference type="NCBI Taxonomy" id="2840917"/>
    <lineage>
        <taxon>Bacteria</taxon>
        <taxon>Pseudomonadati</taxon>
        <taxon>Pseudomonadota</taxon>
        <taxon>Alphaproteobacteria</taxon>
        <taxon>Rhodospirillales</taxon>
        <taxon>Rhodospirillaceae</taxon>
        <taxon>Rhodospirillaceae incertae sedis</taxon>
        <taxon>Candidatus Scatocola</taxon>
    </lineage>
</organism>
<accession>A0A9D1M509</accession>
<name>A0A9D1M509_9PROT</name>
<evidence type="ECO:0000313" key="3">
    <source>
        <dbReference type="Proteomes" id="UP000824107"/>
    </source>
</evidence>
<feature type="region of interest" description="Disordered" evidence="1">
    <location>
        <begin position="94"/>
        <end position="140"/>
    </location>
</feature>
<feature type="compositionally biased region" description="Polar residues" evidence="1">
    <location>
        <begin position="8"/>
        <end position="20"/>
    </location>
</feature>
<feature type="compositionally biased region" description="Basic and acidic residues" evidence="1">
    <location>
        <begin position="769"/>
        <end position="791"/>
    </location>
</feature>
<feature type="region of interest" description="Disordered" evidence="1">
    <location>
        <begin position="684"/>
        <end position="799"/>
    </location>
</feature>
<reference evidence="2" key="1">
    <citation type="submission" date="2020-10" db="EMBL/GenBank/DDBJ databases">
        <authorList>
            <person name="Gilroy R."/>
        </authorList>
    </citation>
    <scope>NUCLEOTIDE SEQUENCE</scope>
    <source>
        <strain evidence="2">ChiW3-316</strain>
    </source>
</reference>
<feature type="compositionally biased region" description="Polar residues" evidence="1">
    <location>
        <begin position="129"/>
        <end position="138"/>
    </location>
</feature>
<feature type="region of interest" description="Disordered" evidence="1">
    <location>
        <begin position="1163"/>
        <end position="1238"/>
    </location>
</feature>
<evidence type="ECO:0000313" key="2">
    <source>
        <dbReference type="EMBL" id="HIU53791.1"/>
    </source>
</evidence>
<sequence length="1372" mass="152776">MADKNNEDTTINLDALSQGTADEVSEVNDVMGNSDGQTAQPERVTFEQWLEAQTNLTPEQRQALLDHNADAAVTFSPEAFDGYLAELRSADIADSAPANDRPSDENQTSGETPAPQDEQNPENADAPAQPQNPENEAVSQEEYRAAIALTRGDLSKLSYEEIRQAWSVLGLLDDKIAQATRPEALQAKLKMADYAEQLMASANPEQPWTMETAPEYSEWLKVSNDIQANNNSQEKKDRNAKIGDSLNKFYQEFDAEYGLSNLTPESAPHLEANQQALEALGKDFDPFAKDEEGKLLHPEFNEIDRFYDKLEIENGNKDFDAVNKDDFKQNMAELAYNEAMLELSLNPDFAKLSKEQQQQLLTEAYATHMQAGMVSLIAAQMAENAAKADPEHPQKPEEFNQQAQEFISAAVKGENNSFKVSNAAALTTLASRTSVLEHVSRRVAQKTGHKSLWSRIKDFDKRLAKKYPKAYPFLKNLAVSSAIGLTTGGVGLAALSVYKTGKAIRDSVKHYREANKDGQYKNWFGYLRKNPKEAIGLAVSVAGTVMSGYMVGLDGLNVNDFGLSGQVYQNGLGNTWDTMKQTVSNAFSGTEPGKDVPWTEKISSWGKRFGEQVAATTQDGQRMARMGISLTGGLSAGAIDMVASFREKDPEKRKELRRNAWKSFGGVLTGSLISLGFTGFMKANNPDSPQAHESPVDGDDFKHQVQPKQEWDANHNGIPDYLERPADKPAHDWLKMPWSNQDESSLSDKPAHNWFRMPWSHQEPPAPEPEPHSFDTARQDDTPRGYHEHPAAETAQENTSFWQNRANKFLGEENTQHIYNMIEKGEIKLPEGIESKEEYAYKLAMDIQQTPAEINQALGHGWQSSAKLTESIKSWTPEDFAKLNGSVDDFSDRGYHNGEIPGSRRTVPSGDEQKTTPTAPEQTVVPPEGGNPKPEEEKPAPAAPEAVRDEAYYQEEKDSLSKPEDEKSLKSQINAARKDENVSVEEQIDTYMSSRVAAGEMSEQQGNEVGNLIKHELDGRDGNQDGKVDDEELSRRDVRRGLKEVDKTLDAMKENAEEVRLAESLQNVAETGTEHPETYSADVKDAKFYEGASKVIHEMRTGDRPVSEVMKEAVANGEISDRQAAFMNARDAELRSRGCSEEASLRQMEKDFDRMAKYYEAQNFGTQESEHTNVETPEALNGNKETPVADASKEQTPETPKEETETQRRLDESKQRLGLAETETSNSDPAPVHTLESGGSYSISLEGNKFNVGMKDINISFKDTREFDGLIDVSQDKGGNHFDNRFAQQEKRLIVQNLTVGEKVYDDLMARAGQGESLTEAEQLYLSRHEENLNKYGLAHDREGKIIRSSELSGERSSNQPNPMLRKQKEMD</sequence>
<gene>
    <name evidence="2" type="ORF">IAD20_06890</name>
</gene>
<dbReference type="EMBL" id="DVNC01000049">
    <property type="protein sequence ID" value="HIU53791.1"/>
    <property type="molecule type" value="Genomic_DNA"/>
</dbReference>
<protein>
    <submittedName>
        <fullName evidence="2">Uncharacterized protein</fullName>
    </submittedName>
</protein>
<reference evidence="2" key="2">
    <citation type="journal article" date="2021" name="PeerJ">
        <title>Extensive microbial diversity within the chicken gut microbiome revealed by metagenomics and culture.</title>
        <authorList>
            <person name="Gilroy R."/>
            <person name="Ravi A."/>
            <person name="Getino M."/>
            <person name="Pursley I."/>
            <person name="Horton D.L."/>
            <person name="Alikhan N.F."/>
            <person name="Baker D."/>
            <person name="Gharbi K."/>
            <person name="Hall N."/>
            <person name="Watson M."/>
            <person name="Adriaenssens E.M."/>
            <person name="Foster-Nyarko E."/>
            <person name="Jarju S."/>
            <person name="Secka A."/>
            <person name="Antonio M."/>
            <person name="Oren A."/>
            <person name="Chaudhuri R.R."/>
            <person name="La Ragione R."/>
            <person name="Hildebrand F."/>
            <person name="Pallen M.J."/>
        </authorList>
    </citation>
    <scope>NUCLEOTIDE SEQUENCE</scope>
    <source>
        <strain evidence="2">ChiW3-316</strain>
    </source>
</reference>
<feature type="compositionally biased region" description="Basic and acidic residues" evidence="1">
    <location>
        <begin position="1191"/>
        <end position="1215"/>
    </location>
</feature>
<feature type="region of interest" description="Disordered" evidence="1">
    <location>
        <begin position="1000"/>
        <end position="1033"/>
    </location>
</feature>
<comment type="caution">
    <text evidence="2">The sequence shown here is derived from an EMBL/GenBank/DDBJ whole genome shotgun (WGS) entry which is preliminary data.</text>
</comment>
<proteinExistence type="predicted"/>
<dbReference type="PROSITE" id="PS00018">
    <property type="entry name" value="EF_HAND_1"/>
    <property type="match status" value="1"/>
</dbReference>
<evidence type="ECO:0000256" key="1">
    <source>
        <dbReference type="SAM" id="MobiDB-lite"/>
    </source>
</evidence>
<feature type="compositionally biased region" description="Polar residues" evidence="1">
    <location>
        <begin position="105"/>
        <end position="122"/>
    </location>
</feature>